<keyword evidence="4 8" id="KW-0812">Transmembrane</keyword>
<protein>
    <submittedName>
        <fullName evidence="10">DHA2 family efflux MFS transporter permease subunit</fullName>
    </submittedName>
</protein>
<feature type="transmembrane region" description="Helical" evidence="8">
    <location>
        <begin position="265"/>
        <end position="288"/>
    </location>
</feature>
<evidence type="ECO:0000313" key="10">
    <source>
        <dbReference type="EMBL" id="MDN6900263.1"/>
    </source>
</evidence>
<dbReference type="Pfam" id="PF07690">
    <property type="entry name" value="MFS_1"/>
    <property type="match status" value="1"/>
</dbReference>
<dbReference type="RefSeq" id="WP_301711130.1">
    <property type="nucleotide sequence ID" value="NZ_SDWY01000002.1"/>
</dbReference>
<feature type="transmembrane region" description="Helical" evidence="8">
    <location>
        <begin position="51"/>
        <end position="68"/>
    </location>
</feature>
<keyword evidence="6 8" id="KW-0472">Membrane</keyword>
<keyword evidence="2" id="KW-0813">Transport</keyword>
<evidence type="ECO:0000313" key="11">
    <source>
        <dbReference type="Proteomes" id="UP001167919"/>
    </source>
</evidence>
<evidence type="ECO:0000256" key="7">
    <source>
        <dbReference type="SAM" id="MobiDB-lite"/>
    </source>
</evidence>
<feature type="transmembrane region" description="Helical" evidence="8">
    <location>
        <begin position="75"/>
        <end position="92"/>
    </location>
</feature>
<feature type="transmembrane region" description="Helical" evidence="8">
    <location>
        <begin position="130"/>
        <end position="151"/>
    </location>
</feature>
<dbReference type="InterPro" id="IPR036259">
    <property type="entry name" value="MFS_trans_sf"/>
</dbReference>
<dbReference type="EMBL" id="SDWY01000002">
    <property type="protein sequence ID" value="MDN6900263.1"/>
    <property type="molecule type" value="Genomic_DNA"/>
</dbReference>
<feature type="transmembrane region" description="Helical" evidence="8">
    <location>
        <begin position="328"/>
        <end position="348"/>
    </location>
</feature>
<evidence type="ECO:0000256" key="5">
    <source>
        <dbReference type="ARBA" id="ARBA00022989"/>
    </source>
</evidence>
<dbReference type="InterPro" id="IPR004638">
    <property type="entry name" value="EmrB-like"/>
</dbReference>
<dbReference type="Gene3D" id="1.20.1720.10">
    <property type="entry name" value="Multidrug resistance protein D"/>
    <property type="match status" value="1"/>
</dbReference>
<dbReference type="SUPFAM" id="SSF103473">
    <property type="entry name" value="MFS general substrate transporter"/>
    <property type="match status" value="1"/>
</dbReference>
<feature type="transmembrane region" description="Helical" evidence="8">
    <location>
        <begin position="195"/>
        <end position="215"/>
    </location>
</feature>
<keyword evidence="5 8" id="KW-1133">Transmembrane helix</keyword>
<dbReference type="Proteomes" id="UP001167919">
    <property type="component" value="Unassembled WGS sequence"/>
</dbReference>
<feature type="transmembrane region" description="Helical" evidence="8">
    <location>
        <begin position="7"/>
        <end position="31"/>
    </location>
</feature>
<evidence type="ECO:0000256" key="3">
    <source>
        <dbReference type="ARBA" id="ARBA00022475"/>
    </source>
</evidence>
<feature type="transmembrane region" description="Helical" evidence="8">
    <location>
        <begin position="98"/>
        <end position="118"/>
    </location>
</feature>
<evidence type="ECO:0000256" key="6">
    <source>
        <dbReference type="ARBA" id="ARBA00023136"/>
    </source>
</evidence>
<feature type="domain" description="Major facilitator superfamily (MFS) profile" evidence="9">
    <location>
        <begin position="9"/>
        <end position="441"/>
    </location>
</feature>
<evidence type="ECO:0000256" key="1">
    <source>
        <dbReference type="ARBA" id="ARBA00004651"/>
    </source>
</evidence>
<comment type="caution">
    <text evidence="10">The sequence shown here is derived from an EMBL/GenBank/DDBJ whole genome shotgun (WGS) entry which is preliminary data.</text>
</comment>
<comment type="subcellular location">
    <subcellularLocation>
        <location evidence="1">Cell membrane</location>
        <topology evidence="1">Multi-pass membrane protein</topology>
    </subcellularLocation>
</comment>
<feature type="transmembrane region" description="Helical" evidence="8">
    <location>
        <begin position="354"/>
        <end position="375"/>
    </location>
</feature>
<feature type="region of interest" description="Disordered" evidence="7">
    <location>
        <begin position="471"/>
        <end position="493"/>
    </location>
</feature>
<name>A0AAJ1VM71_9LACO</name>
<feature type="transmembrane region" description="Helical" evidence="8">
    <location>
        <begin position="221"/>
        <end position="244"/>
    </location>
</feature>
<keyword evidence="3" id="KW-1003">Cell membrane</keyword>
<feature type="transmembrane region" description="Helical" evidence="8">
    <location>
        <begin position="294"/>
        <end position="316"/>
    </location>
</feature>
<dbReference type="PANTHER" id="PTHR42718">
    <property type="entry name" value="MAJOR FACILITATOR SUPERFAMILY MULTIDRUG TRANSPORTER MFSC"/>
    <property type="match status" value="1"/>
</dbReference>
<evidence type="ECO:0000256" key="4">
    <source>
        <dbReference type="ARBA" id="ARBA00022692"/>
    </source>
</evidence>
<organism evidence="10 11">
    <name type="scientific">Oenococcus sicerae</name>
    <dbReference type="NCBI Taxonomy" id="2203724"/>
    <lineage>
        <taxon>Bacteria</taxon>
        <taxon>Bacillati</taxon>
        <taxon>Bacillota</taxon>
        <taxon>Bacilli</taxon>
        <taxon>Lactobacillales</taxon>
        <taxon>Lactobacillaceae</taxon>
        <taxon>Oenococcus</taxon>
    </lineage>
</organism>
<evidence type="ECO:0000256" key="2">
    <source>
        <dbReference type="ARBA" id="ARBA00022448"/>
    </source>
</evidence>
<reference evidence="10" key="1">
    <citation type="submission" date="2019-01" db="EMBL/GenBank/DDBJ databases">
        <title>Oenococcus sicerae UCMA17102.</title>
        <authorList>
            <person name="Cousin F.J."/>
            <person name="Le Guellec R."/>
            <person name="Cretenet M."/>
        </authorList>
    </citation>
    <scope>NUCLEOTIDE SEQUENCE</scope>
    <source>
        <strain evidence="10">UCMA17102</strain>
    </source>
</reference>
<dbReference type="AlphaFoldDB" id="A0AAJ1VM71"/>
<feature type="transmembrane region" description="Helical" evidence="8">
    <location>
        <begin position="591"/>
        <end position="614"/>
    </location>
</feature>
<dbReference type="InterPro" id="IPR005829">
    <property type="entry name" value="Sugar_transporter_CS"/>
</dbReference>
<dbReference type="PROSITE" id="PS50850">
    <property type="entry name" value="MFS"/>
    <property type="match status" value="1"/>
</dbReference>
<gene>
    <name evidence="10" type="ORF">EVC35_04480</name>
</gene>
<proteinExistence type="predicted"/>
<dbReference type="PRINTS" id="PR01036">
    <property type="entry name" value="TCRTETB"/>
</dbReference>
<evidence type="ECO:0000256" key="8">
    <source>
        <dbReference type="SAM" id="Phobius"/>
    </source>
</evidence>
<dbReference type="Gene3D" id="1.20.1250.20">
    <property type="entry name" value="MFS general substrate transporter like domains"/>
    <property type="match status" value="1"/>
</dbReference>
<dbReference type="CDD" id="cd17321">
    <property type="entry name" value="MFS_MMR_MDR_like"/>
    <property type="match status" value="1"/>
</dbReference>
<dbReference type="InterPro" id="IPR011701">
    <property type="entry name" value="MFS"/>
</dbReference>
<sequence>MNQTKKILGFTGLVIAMFMGVLDGTVVNIALPDIMNHFKASLADTSWVSTIYVLALAIFTIIAAKIADQYGRKKVMLIGLIIFGSFSAASMFAQNLFILSIFRFIQGIGGAMITPVVIPMGIEVFGKAKLSLITSIIAAVSALSAAGGPPLGGIILQYSSWRWIFGINVPMALIAFFLVLIFLHESYDETSSKKIDFIGTITLTLALFGITFGLLKGQDYGWNSLAIMSSLILGLIMIVLFILVEKHSAFPMLELDLFKIRPFTASSLVFFIISVALICPSLIFNYFLQNVLNYSALSAALVIIPVSLTTAVAMPLGSRLTAKIGASAVNFAGMLILGLSLSALSLIQTDTPKSVMIVFLILNGFGFGFATQSMVSAIKPLPVYKSGVGSGIVNTARQLGMCLGIAVLVSLLDAHIDLAKQQIRTDSISVINTKILSKHVKTVAKHEICQVFKKSSKSTTTSSKNAVKQMTAKIKQAAQDEKNLPKPRKNSNLRKLYDASQKLKLGSQKLVTASTSLAQGTAKLGQANSSLLIIGQTSQHIAIGNGKIAQGQSRLTRAIALVAQASELKSALRQVKSIKNDKITTAFRKTYLFAAALVLLCSPIAWWSGAVVLAQDKVVSQ</sequence>
<accession>A0AAJ1VM71</accession>
<dbReference type="InterPro" id="IPR020846">
    <property type="entry name" value="MFS_dom"/>
</dbReference>
<feature type="transmembrane region" description="Helical" evidence="8">
    <location>
        <begin position="163"/>
        <end position="183"/>
    </location>
</feature>
<dbReference type="GO" id="GO:0022857">
    <property type="term" value="F:transmembrane transporter activity"/>
    <property type="evidence" value="ECO:0007669"/>
    <property type="project" value="InterPro"/>
</dbReference>
<dbReference type="GO" id="GO:0005886">
    <property type="term" value="C:plasma membrane"/>
    <property type="evidence" value="ECO:0007669"/>
    <property type="project" value="UniProtKB-SubCell"/>
</dbReference>
<dbReference type="NCBIfam" id="TIGR00711">
    <property type="entry name" value="efflux_EmrB"/>
    <property type="match status" value="1"/>
</dbReference>
<dbReference type="PROSITE" id="PS00216">
    <property type="entry name" value="SUGAR_TRANSPORT_1"/>
    <property type="match status" value="1"/>
</dbReference>
<evidence type="ECO:0000259" key="9">
    <source>
        <dbReference type="PROSITE" id="PS50850"/>
    </source>
</evidence>
<dbReference type="PANTHER" id="PTHR42718:SF46">
    <property type="entry name" value="BLR6921 PROTEIN"/>
    <property type="match status" value="1"/>
</dbReference>